<proteinExistence type="predicted"/>
<protein>
    <recommendedName>
        <fullName evidence="5">Transforming acidic coiled-coil-containing protein C-terminal domain-containing protein</fullName>
    </recommendedName>
</protein>
<dbReference type="Proteomes" id="UP000762676">
    <property type="component" value="Unassembled WGS sequence"/>
</dbReference>
<evidence type="ECO:0000313" key="3">
    <source>
        <dbReference type="EMBL" id="GFR67157.1"/>
    </source>
</evidence>
<evidence type="ECO:0000256" key="2">
    <source>
        <dbReference type="SAM" id="MobiDB-lite"/>
    </source>
</evidence>
<feature type="region of interest" description="Disordered" evidence="2">
    <location>
        <begin position="1"/>
        <end position="31"/>
    </location>
</feature>
<comment type="caution">
    <text evidence="3">The sequence shown here is derived from an EMBL/GenBank/DDBJ whole genome shotgun (WGS) entry which is preliminary data.</text>
</comment>
<evidence type="ECO:0000313" key="4">
    <source>
        <dbReference type="Proteomes" id="UP000762676"/>
    </source>
</evidence>
<organism evidence="3 4">
    <name type="scientific">Elysia marginata</name>
    <dbReference type="NCBI Taxonomy" id="1093978"/>
    <lineage>
        <taxon>Eukaryota</taxon>
        <taxon>Metazoa</taxon>
        <taxon>Spiralia</taxon>
        <taxon>Lophotrochozoa</taxon>
        <taxon>Mollusca</taxon>
        <taxon>Gastropoda</taxon>
        <taxon>Heterobranchia</taxon>
        <taxon>Euthyneura</taxon>
        <taxon>Panpulmonata</taxon>
        <taxon>Sacoglossa</taxon>
        <taxon>Placobranchoidea</taxon>
        <taxon>Plakobranchidae</taxon>
        <taxon>Elysia</taxon>
    </lineage>
</organism>
<name>A0AAV4F1Q1_9GAST</name>
<accession>A0AAV4F1Q1</accession>
<sequence>MSESDSSYKENVSMPRKQLKINPSPQSSDKIGFELCQAPRTPKKKLFSGYSSIYNSPLIRSQAILGKKLTPKKASQKAQVADASPKKMKRKSQRKLNLTPALLKSSENKKISSIHSLPSLDLISGYLSSPEKVRECSQFTPMFGKELCVSPLMPLSIPMDFSPVIGLSHLSSLEVCDDNDEEGLESPPGPTALLDTIKDDLIKPFTSQRSEGSSEDYCNQTIAASESSKSEADVWAAPHGSCASLRNFLTRKNMAKGPPLVNELEDSTRETIMCITSKWKDEQRGRVNAIQKFQHITENVLACMSRDVKEITECEKAAATLWEQQVEKLRKHRHAQEKELSKLKNAHDELKDRLQESATIKNSHRDIRATLKKDIETFKRKLEEKYMEHSLEAMKRCLETSFLFS</sequence>
<feature type="coiled-coil region" evidence="1">
    <location>
        <begin position="319"/>
        <end position="388"/>
    </location>
</feature>
<keyword evidence="4" id="KW-1185">Reference proteome</keyword>
<reference evidence="3 4" key="1">
    <citation type="journal article" date="2021" name="Elife">
        <title>Chloroplast acquisition without the gene transfer in kleptoplastic sea slugs, Plakobranchus ocellatus.</title>
        <authorList>
            <person name="Maeda T."/>
            <person name="Takahashi S."/>
            <person name="Yoshida T."/>
            <person name="Shimamura S."/>
            <person name="Takaki Y."/>
            <person name="Nagai Y."/>
            <person name="Toyoda A."/>
            <person name="Suzuki Y."/>
            <person name="Arimoto A."/>
            <person name="Ishii H."/>
            <person name="Satoh N."/>
            <person name="Nishiyama T."/>
            <person name="Hasebe M."/>
            <person name="Maruyama T."/>
            <person name="Minagawa J."/>
            <person name="Obokata J."/>
            <person name="Shigenobu S."/>
        </authorList>
    </citation>
    <scope>NUCLEOTIDE SEQUENCE [LARGE SCALE GENOMIC DNA]</scope>
</reference>
<dbReference type="AlphaFoldDB" id="A0AAV4F1Q1"/>
<keyword evidence="1" id="KW-0175">Coiled coil</keyword>
<evidence type="ECO:0008006" key="5">
    <source>
        <dbReference type="Google" id="ProtNLM"/>
    </source>
</evidence>
<feature type="region of interest" description="Disordered" evidence="2">
    <location>
        <begin position="70"/>
        <end position="94"/>
    </location>
</feature>
<evidence type="ECO:0000256" key="1">
    <source>
        <dbReference type="SAM" id="Coils"/>
    </source>
</evidence>
<dbReference type="EMBL" id="BMAT01000485">
    <property type="protein sequence ID" value="GFR67157.1"/>
    <property type="molecule type" value="Genomic_DNA"/>
</dbReference>
<gene>
    <name evidence="3" type="ORF">ElyMa_000246300</name>
</gene>